<evidence type="ECO:0000313" key="2">
    <source>
        <dbReference type="EMBL" id="MBD0383350.1"/>
    </source>
</evidence>
<evidence type="ECO:0000259" key="1">
    <source>
        <dbReference type="Pfam" id="PF09828"/>
    </source>
</evidence>
<dbReference type="AlphaFoldDB" id="A0A926QL88"/>
<reference evidence="2" key="1">
    <citation type="submission" date="2020-09" db="EMBL/GenBank/DDBJ databases">
        <title>Draft Genome Sequence of Paenibacillus sp. WST5.</title>
        <authorList>
            <person name="Bao Z."/>
        </authorList>
    </citation>
    <scope>NUCLEOTIDE SEQUENCE</scope>
    <source>
        <strain evidence="2">WST5</strain>
    </source>
</reference>
<feature type="domain" description="ChrB C-terminal" evidence="1">
    <location>
        <begin position="3"/>
        <end position="132"/>
    </location>
</feature>
<name>A0A926QL88_9BACL</name>
<gene>
    <name evidence="2" type="ORF">ICC18_24930</name>
</gene>
<organism evidence="2 3">
    <name type="scientific">Paenibacillus sedimenti</name>
    <dbReference type="NCBI Taxonomy" id="2770274"/>
    <lineage>
        <taxon>Bacteria</taxon>
        <taxon>Bacillati</taxon>
        <taxon>Bacillota</taxon>
        <taxon>Bacilli</taxon>
        <taxon>Bacillales</taxon>
        <taxon>Paenibacillaceae</taxon>
        <taxon>Paenibacillus</taxon>
    </lineage>
</organism>
<proteinExistence type="predicted"/>
<accession>A0A926QL88</accession>
<dbReference type="Pfam" id="PF09828">
    <property type="entry name" value="ChrB_C"/>
    <property type="match status" value="1"/>
</dbReference>
<protein>
    <submittedName>
        <fullName evidence="2">Chromate resistance protein</fullName>
    </submittedName>
</protein>
<keyword evidence="3" id="KW-1185">Reference proteome</keyword>
<dbReference type="InterPro" id="IPR018634">
    <property type="entry name" value="ChrB_C"/>
</dbReference>
<dbReference type="Proteomes" id="UP000650466">
    <property type="component" value="Unassembled WGS sequence"/>
</dbReference>
<sequence length="140" mass="15815">MSWVTWENVGVDRMACAWLIRKCIDSDAEFLFIPVGHKPLPEGAEPFDLPGVRLTHRRGHCTFHTMLKEFEIKDPVLERIARIVDEADTVQEAFLEPVAPGLDFICDGIRMTSPDDLTALDRGGLIFEGLYSRISSEKVQ</sequence>
<comment type="caution">
    <text evidence="2">The sequence shown here is derived from an EMBL/GenBank/DDBJ whole genome shotgun (WGS) entry which is preliminary data.</text>
</comment>
<dbReference type="RefSeq" id="WP_188177121.1">
    <property type="nucleotide sequence ID" value="NZ_JACVVD010000010.1"/>
</dbReference>
<dbReference type="EMBL" id="JACVVD010000010">
    <property type="protein sequence ID" value="MBD0383350.1"/>
    <property type="molecule type" value="Genomic_DNA"/>
</dbReference>
<evidence type="ECO:0000313" key="3">
    <source>
        <dbReference type="Proteomes" id="UP000650466"/>
    </source>
</evidence>